<keyword evidence="2" id="KW-0812">Transmembrane</keyword>
<protein>
    <submittedName>
        <fullName evidence="3">Uncharacterized protein</fullName>
    </submittedName>
</protein>
<sequence length="407" mass="43516">MGNEQNIGWAREGLTEEPEDMTAVLNVDGGSDELGAEGEVAADCASGEIDDDGTGEGRRRRRVLAIAAVGGAILLTLGVGGAWASGLFTAGEVPAPVQEAMRTVRAAARGEAVVSIAVKAEGWKSGFGAFGYAVVDDRGKTIDGGELAPGKDAQLVCPDGTYAVSITSFPSMKGKKATWAPPASQMFQVLNGKATPATISFTLLPVDPTDEKAVEAVTASLPEGEKEAAMGHLSEVGKKTDGGASKLAPAKPQAPASGSASHAKKWGIVKEAWDERVMVTAKHDRIEMVREPWYEEKLVREAWTETIDHPAEYAIDKIKIGVMHGCDTCGFETQDDDVFGDHLASNGHIGWTRPIYEERKVLVKDAWTETINHPAEYQTVHHPAETKTVHYDAVYKTVHHDAVYGWI</sequence>
<organism evidence="3 4">
    <name type="scientific">Collinsella intestinalis</name>
    <dbReference type="NCBI Taxonomy" id="147207"/>
    <lineage>
        <taxon>Bacteria</taxon>
        <taxon>Bacillati</taxon>
        <taxon>Actinomycetota</taxon>
        <taxon>Coriobacteriia</taxon>
        <taxon>Coriobacteriales</taxon>
        <taxon>Coriobacteriaceae</taxon>
        <taxon>Collinsella</taxon>
    </lineage>
</organism>
<dbReference type="Proteomes" id="UP000738879">
    <property type="component" value="Unassembled WGS sequence"/>
</dbReference>
<feature type="transmembrane region" description="Helical" evidence="2">
    <location>
        <begin position="63"/>
        <end position="84"/>
    </location>
</feature>
<dbReference type="AlphaFoldDB" id="A0A943BMP5"/>
<accession>A0A943BMP5</accession>
<comment type="caution">
    <text evidence="3">The sequence shown here is derived from an EMBL/GenBank/DDBJ whole genome shotgun (WGS) entry which is preliminary data.</text>
</comment>
<dbReference type="EMBL" id="JAGZJA010000008">
    <property type="protein sequence ID" value="MBS5147288.1"/>
    <property type="molecule type" value="Genomic_DNA"/>
</dbReference>
<proteinExistence type="predicted"/>
<name>A0A943BMP5_9ACTN</name>
<keyword evidence="2" id="KW-0472">Membrane</keyword>
<feature type="region of interest" description="Disordered" evidence="1">
    <location>
        <begin position="236"/>
        <end position="262"/>
    </location>
</feature>
<evidence type="ECO:0000256" key="1">
    <source>
        <dbReference type="SAM" id="MobiDB-lite"/>
    </source>
</evidence>
<keyword evidence="2" id="KW-1133">Transmembrane helix</keyword>
<reference evidence="3" key="1">
    <citation type="submission" date="2021-02" db="EMBL/GenBank/DDBJ databases">
        <title>Infant gut strain persistence is associated with maternal origin, phylogeny, and functional potential including surface adhesion and iron acquisition.</title>
        <authorList>
            <person name="Lou Y.C."/>
        </authorList>
    </citation>
    <scope>NUCLEOTIDE SEQUENCE</scope>
    <source>
        <strain evidence="3">L3_128_245G1_dasL3_128_245G1_concoct_49</strain>
    </source>
</reference>
<evidence type="ECO:0000313" key="3">
    <source>
        <dbReference type="EMBL" id="MBS5147288.1"/>
    </source>
</evidence>
<gene>
    <name evidence="3" type="ORF">KHY67_06260</name>
</gene>
<evidence type="ECO:0000313" key="4">
    <source>
        <dbReference type="Proteomes" id="UP000738879"/>
    </source>
</evidence>
<evidence type="ECO:0000256" key="2">
    <source>
        <dbReference type="SAM" id="Phobius"/>
    </source>
</evidence>